<dbReference type="PROSITE" id="PS50011">
    <property type="entry name" value="PROTEIN_KINASE_DOM"/>
    <property type="match status" value="1"/>
</dbReference>
<dbReference type="SUPFAM" id="SSF56112">
    <property type="entry name" value="Protein kinase-like (PK-like)"/>
    <property type="match status" value="1"/>
</dbReference>
<dbReference type="Gene3D" id="3.30.200.20">
    <property type="entry name" value="Phosphorylase Kinase, domain 1"/>
    <property type="match status" value="1"/>
</dbReference>
<protein>
    <recommendedName>
        <fullName evidence="9">Cyclin-dependent kinase 2 homolog</fullName>
        <ecNumber evidence="2">2.7.11.23</ecNumber>
    </recommendedName>
    <alternativeName>
        <fullName evidence="10">Cell division control protein 2 homolog</fullName>
    </alternativeName>
    <alternativeName>
        <fullName evidence="11">cdc2-related kinase 2</fullName>
    </alternativeName>
</protein>
<evidence type="ECO:0000313" key="15">
    <source>
        <dbReference type="EMBL" id="CAH0373288.1"/>
    </source>
</evidence>
<evidence type="ECO:0000313" key="16">
    <source>
        <dbReference type="Proteomes" id="UP000789595"/>
    </source>
</evidence>
<organism evidence="15 16">
    <name type="scientific">Pelagomonas calceolata</name>
    <dbReference type="NCBI Taxonomy" id="35677"/>
    <lineage>
        <taxon>Eukaryota</taxon>
        <taxon>Sar</taxon>
        <taxon>Stramenopiles</taxon>
        <taxon>Ochrophyta</taxon>
        <taxon>Pelagophyceae</taxon>
        <taxon>Pelagomonadales</taxon>
        <taxon>Pelagomonadaceae</taxon>
        <taxon>Pelagomonas</taxon>
    </lineage>
</organism>
<dbReference type="EC" id="2.7.11.23" evidence="2"/>
<comment type="caution">
    <text evidence="15">The sequence shown here is derived from an EMBL/GenBank/DDBJ whole genome shotgun (WGS) entry which is preliminary data.</text>
</comment>
<dbReference type="GO" id="GO:0005524">
    <property type="term" value="F:ATP binding"/>
    <property type="evidence" value="ECO:0007669"/>
    <property type="project" value="UniProtKB-UniRule"/>
</dbReference>
<dbReference type="GO" id="GO:0045944">
    <property type="term" value="P:positive regulation of transcription by RNA polymerase II"/>
    <property type="evidence" value="ECO:0007669"/>
    <property type="project" value="TreeGrafter"/>
</dbReference>
<evidence type="ECO:0000256" key="11">
    <source>
        <dbReference type="ARBA" id="ARBA00042858"/>
    </source>
</evidence>
<dbReference type="GO" id="GO:0008353">
    <property type="term" value="F:RNA polymerase II CTD heptapeptide repeat kinase activity"/>
    <property type="evidence" value="ECO:0007669"/>
    <property type="project" value="UniProtKB-EC"/>
</dbReference>
<evidence type="ECO:0000256" key="9">
    <source>
        <dbReference type="ARBA" id="ARBA00039612"/>
    </source>
</evidence>
<accession>A0A8J2SIF5</accession>
<dbReference type="EMBL" id="CAKKNE010000004">
    <property type="protein sequence ID" value="CAH0373288.1"/>
    <property type="molecule type" value="Genomic_DNA"/>
</dbReference>
<comment type="subunit">
    <text evidence="8">May form a complex composed of at least the catalytic subunit CRK2 and a cyclin.</text>
</comment>
<dbReference type="Proteomes" id="UP000789595">
    <property type="component" value="Unassembled WGS sequence"/>
</dbReference>
<comment type="similarity">
    <text evidence="1">Belongs to the protein kinase superfamily. CMGC Ser/Thr protein kinase family. CDC2/CDKX subfamily.</text>
</comment>
<dbReference type="AlphaFoldDB" id="A0A8J2SIF5"/>
<evidence type="ECO:0000256" key="2">
    <source>
        <dbReference type="ARBA" id="ARBA00012409"/>
    </source>
</evidence>
<dbReference type="SMART" id="SM00220">
    <property type="entry name" value="S_TKc"/>
    <property type="match status" value="1"/>
</dbReference>
<dbReference type="GO" id="GO:0005737">
    <property type="term" value="C:cytoplasm"/>
    <property type="evidence" value="ECO:0007669"/>
    <property type="project" value="TreeGrafter"/>
</dbReference>
<evidence type="ECO:0000256" key="1">
    <source>
        <dbReference type="ARBA" id="ARBA00006485"/>
    </source>
</evidence>
<feature type="domain" description="Protein kinase" evidence="14">
    <location>
        <begin position="4"/>
        <end position="288"/>
    </location>
</feature>
<dbReference type="InterPro" id="IPR017441">
    <property type="entry name" value="Protein_kinase_ATP_BS"/>
</dbReference>
<evidence type="ECO:0000256" key="7">
    <source>
        <dbReference type="ARBA" id="ARBA00022840"/>
    </source>
</evidence>
<evidence type="ECO:0000256" key="3">
    <source>
        <dbReference type="ARBA" id="ARBA00022527"/>
    </source>
</evidence>
<dbReference type="InterPro" id="IPR011009">
    <property type="entry name" value="Kinase-like_dom_sf"/>
</dbReference>
<evidence type="ECO:0000256" key="10">
    <source>
        <dbReference type="ARBA" id="ARBA00041902"/>
    </source>
</evidence>
<evidence type="ECO:0000256" key="6">
    <source>
        <dbReference type="ARBA" id="ARBA00022777"/>
    </source>
</evidence>
<evidence type="ECO:0000256" key="8">
    <source>
        <dbReference type="ARBA" id="ARBA00038543"/>
    </source>
</evidence>
<dbReference type="Pfam" id="PF00069">
    <property type="entry name" value="Pkinase"/>
    <property type="match status" value="1"/>
</dbReference>
<dbReference type="PROSITE" id="PS00107">
    <property type="entry name" value="PROTEIN_KINASE_ATP"/>
    <property type="match status" value="1"/>
</dbReference>
<dbReference type="GO" id="GO:0004693">
    <property type="term" value="F:cyclin-dependent protein serine/threonine kinase activity"/>
    <property type="evidence" value="ECO:0007669"/>
    <property type="project" value="TreeGrafter"/>
</dbReference>
<dbReference type="GO" id="GO:0070985">
    <property type="term" value="C:transcription factor TFIIK complex"/>
    <property type="evidence" value="ECO:0007669"/>
    <property type="project" value="TreeGrafter"/>
</dbReference>
<keyword evidence="16" id="KW-1185">Reference proteome</keyword>
<evidence type="ECO:0000256" key="12">
    <source>
        <dbReference type="PROSITE-ProRule" id="PRU10141"/>
    </source>
</evidence>
<dbReference type="PROSITE" id="PS00108">
    <property type="entry name" value="PROTEIN_KINASE_ST"/>
    <property type="match status" value="1"/>
</dbReference>
<evidence type="ECO:0000256" key="13">
    <source>
        <dbReference type="RuleBase" id="RU000304"/>
    </source>
</evidence>
<name>A0A8J2SIF5_9STRA</name>
<dbReference type="Gene3D" id="1.10.510.10">
    <property type="entry name" value="Transferase(Phosphotransferase) domain 1"/>
    <property type="match status" value="1"/>
</dbReference>
<dbReference type="InterPro" id="IPR000719">
    <property type="entry name" value="Prot_kinase_dom"/>
</dbReference>
<dbReference type="FunFam" id="1.10.510.10:FF:000624">
    <property type="entry name" value="Mitogen-activated protein kinase"/>
    <property type="match status" value="1"/>
</dbReference>
<dbReference type="PANTHER" id="PTHR24056:SF0">
    <property type="entry name" value="CYCLIN-DEPENDENT KINASE 7"/>
    <property type="match status" value="1"/>
</dbReference>
<keyword evidence="4" id="KW-0808">Transferase</keyword>
<evidence type="ECO:0000256" key="4">
    <source>
        <dbReference type="ARBA" id="ARBA00022679"/>
    </source>
</evidence>
<gene>
    <name evidence="15" type="ORF">PECAL_4P04730</name>
</gene>
<keyword evidence="7 12" id="KW-0067">ATP-binding</keyword>
<proteinExistence type="inferred from homology"/>
<keyword evidence="6" id="KW-0418">Kinase</keyword>
<evidence type="ECO:0000256" key="5">
    <source>
        <dbReference type="ARBA" id="ARBA00022741"/>
    </source>
</evidence>
<feature type="binding site" evidence="12">
    <location>
        <position position="34"/>
    </location>
    <ligand>
        <name>ATP</name>
        <dbReference type="ChEBI" id="CHEBI:30616"/>
    </ligand>
</feature>
<reference evidence="15" key="1">
    <citation type="submission" date="2021-11" db="EMBL/GenBank/DDBJ databases">
        <authorList>
            <consortium name="Genoscope - CEA"/>
            <person name="William W."/>
        </authorList>
    </citation>
    <scope>NUCLEOTIDE SEQUENCE</scope>
</reference>
<sequence length="301" mass="33119">MDKYTIGAALGSGQWGVVRKATRKEDNLAVAVKKVRVAGAQKEGINFQVLREIKMLRGVKHAHIVVLHDVFPDASGEALSLVFELLASDLERVLYGPGPRITPAQAKGYVFQLLDALAFLSAHQICHRDIKPANLLLDRRGVLKLADFGYARYPAAVDAAMSYEACTLWYRPPELLFGASHYDGFALDVWSAGCIFVELFLGRPLFRGEDEVDQLARIFSVLGVPTEETWPDVSCLRKYVEFKAESDAVTLGATLGKESPALPLASRLLVLDPGRRPKAVDALADDYFSRDPPPELRPVVS</sequence>
<dbReference type="InterPro" id="IPR008271">
    <property type="entry name" value="Ser/Thr_kinase_AS"/>
</dbReference>
<keyword evidence="5 12" id="KW-0547">Nucleotide-binding</keyword>
<evidence type="ECO:0000259" key="14">
    <source>
        <dbReference type="PROSITE" id="PS50011"/>
    </source>
</evidence>
<dbReference type="PANTHER" id="PTHR24056">
    <property type="entry name" value="CELL DIVISION PROTEIN KINASE"/>
    <property type="match status" value="1"/>
</dbReference>
<dbReference type="OrthoDB" id="1732493at2759"/>
<keyword evidence="3 13" id="KW-0723">Serine/threonine-protein kinase</keyword>
<dbReference type="InterPro" id="IPR050108">
    <property type="entry name" value="CDK"/>
</dbReference>